<organism evidence="1 2">
    <name type="scientific">Actinobacillus porcinus</name>
    <dbReference type="NCBI Taxonomy" id="51048"/>
    <lineage>
        <taxon>Bacteria</taxon>
        <taxon>Pseudomonadati</taxon>
        <taxon>Pseudomonadota</taxon>
        <taxon>Gammaproteobacteria</taxon>
        <taxon>Pasteurellales</taxon>
        <taxon>Pasteurellaceae</taxon>
        <taxon>Actinobacillus</taxon>
    </lineage>
</organism>
<dbReference type="RefSeq" id="WP_135710207.1">
    <property type="nucleotide sequence ID" value="NZ_CABFKI010000008.1"/>
</dbReference>
<protein>
    <submittedName>
        <fullName evidence="1">Acetolactate synthase 2 regulatory subunit</fullName>
        <ecNumber evidence="1">2.2.1.6</ecNumber>
    </submittedName>
</protein>
<sequence length="76" mass="8923">MNTELTIVANYRPEVLERILRVVRHRGYQVTEMKMVLENEKVWVDLTVTSQRDVCLLVPQLKKLFDVIDVTCESCD</sequence>
<evidence type="ECO:0000313" key="1">
    <source>
        <dbReference type="EMBL" id="VTU08329.1"/>
    </source>
</evidence>
<dbReference type="GO" id="GO:0003984">
    <property type="term" value="F:acetolactate synthase activity"/>
    <property type="evidence" value="ECO:0007669"/>
    <property type="project" value="UniProtKB-EC"/>
</dbReference>
<evidence type="ECO:0000313" key="2">
    <source>
        <dbReference type="Proteomes" id="UP000308167"/>
    </source>
</evidence>
<name>A0ABY6TLF9_9PAST</name>
<gene>
    <name evidence="1" type="primary">ilvM</name>
    <name evidence="1" type="ORF">SAMEA1410922_01382</name>
</gene>
<dbReference type="Proteomes" id="UP000308167">
    <property type="component" value="Unassembled WGS sequence"/>
</dbReference>
<dbReference type="GeneID" id="86155780"/>
<reference evidence="1 2" key="1">
    <citation type="submission" date="2019-05" db="EMBL/GenBank/DDBJ databases">
        <authorList>
            <consortium name="Pathogen Informatics"/>
        </authorList>
    </citation>
    <scope>NUCLEOTIDE SEQUENCE [LARGE SCALE GENOMIC DNA]</scope>
    <source>
        <strain evidence="1 2">NM319</strain>
    </source>
</reference>
<comment type="caution">
    <text evidence="1">The sequence shown here is derived from an EMBL/GenBank/DDBJ whole genome shotgun (WGS) entry which is preliminary data.</text>
</comment>
<dbReference type="NCBIfam" id="NF008362">
    <property type="entry name" value="PRK11152.1"/>
    <property type="match status" value="1"/>
</dbReference>
<dbReference type="Gene3D" id="3.30.70.260">
    <property type="match status" value="1"/>
</dbReference>
<dbReference type="EMBL" id="CABFKI010000008">
    <property type="protein sequence ID" value="VTU08329.1"/>
    <property type="molecule type" value="Genomic_DNA"/>
</dbReference>
<proteinExistence type="predicted"/>
<dbReference type="InterPro" id="IPR045865">
    <property type="entry name" value="ACT-like_dom_sf"/>
</dbReference>
<accession>A0ABY6TLF9</accession>
<keyword evidence="2" id="KW-1185">Reference proteome</keyword>
<dbReference type="Pfam" id="PF13710">
    <property type="entry name" value="ACT_5"/>
    <property type="match status" value="1"/>
</dbReference>
<keyword evidence="1" id="KW-0808">Transferase</keyword>
<dbReference type="EC" id="2.2.1.6" evidence="1"/>
<dbReference type="SUPFAM" id="SSF55021">
    <property type="entry name" value="ACT-like"/>
    <property type="match status" value="1"/>
</dbReference>